<protein>
    <submittedName>
        <fullName evidence="1">Polyketide cyclase / dehydrase and lipid transport</fullName>
    </submittedName>
</protein>
<dbReference type="Gene3D" id="3.30.530.20">
    <property type="match status" value="1"/>
</dbReference>
<dbReference type="Pfam" id="PF10604">
    <property type="entry name" value="Polyketide_cyc2"/>
    <property type="match status" value="1"/>
</dbReference>
<comment type="caution">
    <text evidence="1">The sequence shown here is derived from an EMBL/GenBank/DDBJ whole genome shotgun (WGS) entry which is preliminary data.</text>
</comment>
<organism evidence="1 2">
    <name type="scientific">Williamsia serinedens</name>
    <dbReference type="NCBI Taxonomy" id="391736"/>
    <lineage>
        <taxon>Bacteria</taxon>
        <taxon>Bacillati</taxon>
        <taxon>Actinomycetota</taxon>
        <taxon>Actinomycetes</taxon>
        <taxon>Mycobacteriales</taxon>
        <taxon>Nocardiaceae</taxon>
        <taxon>Williamsia</taxon>
    </lineage>
</organism>
<reference evidence="1 2" key="1">
    <citation type="submission" date="2022-06" db="EMBL/GenBank/DDBJ databases">
        <title>Genomic Encyclopedia of Archaeal and Bacterial Type Strains, Phase II (KMG-II): from individual species to whole genera.</title>
        <authorList>
            <person name="Goeker M."/>
        </authorList>
    </citation>
    <scope>NUCLEOTIDE SEQUENCE [LARGE SCALE GENOMIC DNA]</scope>
    <source>
        <strain evidence="1 2">DSM 45037</strain>
    </source>
</reference>
<dbReference type="SUPFAM" id="SSF55961">
    <property type="entry name" value="Bet v1-like"/>
    <property type="match status" value="1"/>
</dbReference>
<name>A0ABT1H0L1_9NOCA</name>
<gene>
    <name evidence="1" type="ORF">LX12_001923</name>
</gene>
<dbReference type="EMBL" id="JAMTCG010000003">
    <property type="protein sequence ID" value="MCP2160736.1"/>
    <property type="molecule type" value="Genomic_DNA"/>
</dbReference>
<dbReference type="RefSeq" id="WP_253654302.1">
    <property type="nucleotide sequence ID" value="NZ_BAAAOE010000003.1"/>
</dbReference>
<dbReference type="CDD" id="cd07812">
    <property type="entry name" value="SRPBCC"/>
    <property type="match status" value="1"/>
</dbReference>
<dbReference type="Proteomes" id="UP001205740">
    <property type="component" value="Unassembled WGS sequence"/>
</dbReference>
<proteinExistence type="predicted"/>
<accession>A0ABT1H0L1</accession>
<evidence type="ECO:0000313" key="2">
    <source>
        <dbReference type="Proteomes" id="UP001205740"/>
    </source>
</evidence>
<evidence type="ECO:0000313" key="1">
    <source>
        <dbReference type="EMBL" id="MCP2160736.1"/>
    </source>
</evidence>
<keyword evidence="2" id="KW-1185">Reference proteome</keyword>
<dbReference type="InterPro" id="IPR023393">
    <property type="entry name" value="START-like_dom_sf"/>
</dbReference>
<sequence length="146" mass="15531">MASVRESVSVPLTPDVAWGHVQDLSRFDEWLTIHDGWRSDVPGPDELGKGTKIASVVVIKGTRVRFEWTVDTFDPPKKVGLKGNGKGGVKVKLALSVTPDGDGSSVELDVDLGGLPMMGPAGKAAAKLVQSDVRDSLEKFTATFAE</sequence>
<dbReference type="InterPro" id="IPR019587">
    <property type="entry name" value="Polyketide_cyclase/dehydratase"/>
</dbReference>